<dbReference type="Proteomes" id="UP001566331">
    <property type="component" value="Unassembled WGS sequence"/>
</dbReference>
<evidence type="ECO:0000313" key="1">
    <source>
        <dbReference type="EMBL" id="MEZ0474086.1"/>
    </source>
</evidence>
<accession>A0ABV4HMX2</accession>
<evidence type="ECO:0000313" key="2">
    <source>
        <dbReference type="Proteomes" id="UP001566331"/>
    </source>
</evidence>
<sequence>MIIVKTKPFEIAAALLPAGPCLIPNPSPIMPTLFKLLPAVVLVFSLAACDSGGDGDGDIDDGEIDVEIDCEAYPGFPGCGSKLRPGFAKFSLGAAEAVRWAGNDGCMQLDFRTGRHGDENKLTKVEGEVTNGCNNEVSHFEFVYRQSSRTPGKKSWTTAYRPLNEVAAADLLDSCTQETRPDPSVAVGHWWEANNTYAENPLLGIIAPVAYATKLIPFDDDGFERVGEETIDGVETVHFRNERASVWLIAGDDRDRPVRATDDDGSRDMRFTEWDAPFAAQIPEELRRLEQICTRN</sequence>
<dbReference type="RefSeq" id="WP_370564081.1">
    <property type="nucleotide sequence ID" value="NZ_JBFWIB010000006.1"/>
</dbReference>
<organism evidence="1 2">
    <name type="scientific">Luteimonas salinilitoris</name>
    <dbReference type="NCBI Taxonomy" id="3237697"/>
    <lineage>
        <taxon>Bacteria</taxon>
        <taxon>Pseudomonadati</taxon>
        <taxon>Pseudomonadota</taxon>
        <taxon>Gammaproteobacteria</taxon>
        <taxon>Lysobacterales</taxon>
        <taxon>Lysobacteraceae</taxon>
        <taxon>Luteimonas</taxon>
    </lineage>
</organism>
<keyword evidence="2" id="KW-1185">Reference proteome</keyword>
<gene>
    <name evidence="1" type="ORF">AB6713_05575</name>
</gene>
<reference evidence="1 2" key="1">
    <citation type="submission" date="2024-07" db="EMBL/GenBank/DDBJ databases">
        <title>Luteimonas salilacus sp. nov., isolated from the shore soil of Salt Lake in Tibet of China.</title>
        <authorList>
            <person name="Zhang X."/>
            <person name="Li A."/>
        </authorList>
    </citation>
    <scope>NUCLEOTIDE SEQUENCE [LARGE SCALE GENOMIC DNA]</scope>
    <source>
        <strain evidence="1 2">B3-2-R+30</strain>
    </source>
</reference>
<dbReference type="EMBL" id="JBFWIC010000005">
    <property type="protein sequence ID" value="MEZ0474086.1"/>
    <property type="molecule type" value="Genomic_DNA"/>
</dbReference>
<comment type="caution">
    <text evidence="1">The sequence shown here is derived from an EMBL/GenBank/DDBJ whole genome shotgun (WGS) entry which is preliminary data.</text>
</comment>
<evidence type="ECO:0008006" key="3">
    <source>
        <dbReference type="Google" id="ProtNLM"/>
    </source>
</evidence>
<protein>
    <recommendedName>
        <fullName evidence="3">DUF3558 domain-containing protein</fullName>
    </recommendedName>
</protein>
<name>A0ABV4HMX2_9GAMM</name>
<proteinExistence type="predicted"/>